<reference evidence="15" key="1">
    <citation type="submission" date="2022-01" db="EMBL/GenBank/DDBJ databases">
        <title>Novel bile acid biosynthetic pathways are enriched in the microbiome of centenarians.</title>
        <authorList>
            <person name="Sato Y."/>
            <person name="Atarashi K."/>
            <person name="Plichta R.D."/>
            <person name="Arai Y."/>
            <person name="Sasajima S."/>
            <person name="Kearney M.S."/>
            <person name="Suda W."/>
            <person name="Takeshita K."/>
            <person name="Sasaki T."/>
            <person name="Okamoto S."/>
            <person name="Skelly N.A."/>
            <person name="Okamura Y."/>
            <person name="Vlamakis H."/>
            <person name="Li Y."/>
            <person name="Tanoue T."/>
            <person name="Takei H."/>
            <person name="Nittono H."/>
            <person name="Narushima S."/>
            <person name="Irie J."/>
            <person name="Itoh H."/>
            <person name="Moriya K."/>
            <person name="Sugiura Y."/>
            <person name="Suematsu M."/>
            <person name="Moritoki N."/>
            <person name="Shibata S."/>
            <person name="Littman R.D."/>
            <person name="Fischbach A.M."/>
            <person name="Uwamino Y."/>
            <person name="Inoue T."/>
            <person name="Honda A."/>
            <person name="Hattori M."/>
            <person name="Murai T."/>
            <person name="Xavier J.R."/>
            <person name="Hirose N."/>
            <person name="Honda K."/>
        </authorList>
    </citation>
    <scope>NUCLEOTIDE SEQUENCE</scope>
    <source>
        <strain evidence="15">CE91-St55</strain>
    </source>
</reference>
<protein>
    <submittedName>
        <fullName evidence="15">Tyrosine recombinase XerC</fullName>
    </submittedName>
</protein>
<dbReference type="CDD" id="cd00397">
    <property type="entry name" value="DNA_BRE_C"/>
    <property type="match status" value="1"/>
</dbReference>
<dbReference type="InterPro" id="IPR050090">
    <property type="entry name" value="Tyrosine_recombinase_XerCD"/>
</dbReference>
<evidence type="ECO:0000256" key="5">
    <source>
        <dbReference type="ARBA" id="ARBA00022618"/>
    </source>
</evidence>
<dbReference type="Pfam" id="PF00589">
    <property type="entry name" value="Phage_integrase"/>
    <property type="match status" value="1"/>
</dbReference>
<keyword evidence="5" id="KW-0132">Cell division</keyword>
<feature type="region of interest" description="Disordered" evidence="12">
    <location>
        <begin position="323"/>
        <end position="342"/>
    </location>
</feature>
<evidence type="ECO:0000313" key="16">
    <source>
        <dbReference type="Proteomes" id="UP001055091"/>
    </source>
</evidence>
<comment type="caution">
    <text evidence="15">The sequence shown here is derived from an EMBL/GenBank/DDBJ whole genome shotgun (WGS) entry which is preliminary data.</text>
</comment>
<dbReference type="Gene3D" id="1.10.443.10">
    <property type="entry name" value="Intergrase catalytic core"/>
    <property type="match status" value="1"/>
</dbReference>
<keyword evidence="10" id="KW-0131">Cell cycle</keyword>
<sequence length="342" mass="39981">MTEQIRVDEVVTNIMYGLTNVIAEQERLNEAKSVLYMALHNVQMYREETALSTSVDNTAEWVRMFLASMAVRGCTPKTITAYGDCYKVFFETVNKSIPDITNGDLQSYFAYCKVKLHNKDVTINNKKRYLRMLFGWLTEEEYIAKNPMLRIRDNKVEHKVKEVFEEEQITIVKDVAKQHSKRDIAIVDFLHRTGVRISEMVALNREDIDFYDRECIVYGKGRKERPVYFSWDASVHLREYLESRTDDNPALFVGSRKPYNRLTDDGVRAMLKSLSEMDPRLEGVAINPHKWRRQFVTELLEKDVPLTLVADLAGHKNINTTKDNYGNYNRNKAKEAHRKYVR</sequence>
<evidence type="ECO:0000259" key="13">
    <source>
        <dbReference type="PROSITE" id="PS51898"/>
    </source>
</evidence>
<comment type="similarity">
    <text evidence="3">Belongs to the 'phage' integrase family.</text>
</comment>
<dbReference type="Pfam" id="PF13495">
    <property type="entry name" value="Phage_int_SAM_4"/>
    <property type="match status" value="1"/>
</dbReference>
<dbReference type="GO" id="GO:0051301">
    <property type="term" value="P:cell division"/>
    <property type="evidence" value="ECO:0007669"/>
    <property type="project" value="UniProtKB-KW"/>
</dbReference>
<dbReference type="EMBL" id="BQNJ01000001">
    <property type="protein sequence ID" value="GKG99092.1"/>
    <property type="molecule type" value="Genomic_DNA"/>
</dbReference>
<dbReference type="InterPro" id="IPR013762">
    <property type="entry name" value="Integrase-like_cat_sf"/>
</dbReference>
<evidence type="ECO:0000256" key="10">
    <source>
        <dbReference type="ARBA" id="ARBA00023306"/>
    </source>
</evidence>
<dbReference type="InterPro" id="IPR002104">
    <property type="entry name" value="Integrase_catalytic"/>
</dbReference>
<dbReference type="PANTHER" id="PTHR30349">
    <property type="entry name" value="PHAGE INTEGRASE-RELATED"/>
    <property type="match status" value="1"/>
</dbReference>
<dbReference type="InterPro" id="IPR010998">
    <property type="entry name" value="Integrase_recombinase_N"/>
</dbReference>
<dbReference type="InterPro" id="IPR004107">
    <property type="entry name" value="Integrase_SAM-like_N"/>
</dbReference>
<evidence type="ECO:0000313" key="15">
    <source>
        <dbReference type="EMBL" id="GKG99092.1"/>
    </source>
</evidence>
<comment type="function">
    <text evidence="1">Site-specific tyrosine recombinase, which acts by catalyzing the cutting and rejoining of the recombining DNA molecules.</text>
</comment>
<evidence type="ECO:0000256" key="7">
    <source>
        <dbReference type="ARBA" id="ARBA00022908"/>
    </source>
</evidence>
<dbReference type="GO" id="GO:0015074">
    <property type="term" value="P:DNA integration"/>
    <property type="evidence" value="ECO:0007669"/>
    <property type="project" value="UniProtKB-KW"/>
</dbReference>
<keyword evidence="4" id="KW-0963">Cytoplasm</keyword>
<comment type="subcellular location">
    <subcellularLocation>
        <location evidence="2">Cytoplasm</location>
    </subcellularLocation>
</comment>
<dbReference type="InterPro" id="IPR044068">
    <property type="entry name" value="CB"/>
</dbReference>
<keyword evidence="8 11" id="KW-0238">DNA-binding</keyword>
<dbReference type="InterPro" id="IPR011010">
    <property type="entry name" value="DNA_brk_join_enz"/>
</dbReference>
<organism evidence="15 16">
    <name type="scientific">Hungatella hathewayi</name>
    <dbReference type="NCBI Taxonomy" id="154046"/>
    <lineage>
        <taxon>Bacteria</taxon>
        <taxon>Bacillati</taxon>
        <taxon>Bacillota</taxon>
        <taxon>Clostridia</taxon>
        <taxon>Lachnospirales</taxon>
        <taxon>Lachnospiraceae</taxon>
        <taxon>Hungatella</taxon>
    </lineage>
</organism>
<proteinExistence type="inferred from homology"/>
<feature type="domain" description="Tyr recombinase" evidence="13">
    <location>
        <begin position="159"/>
        <end position="338"/>
    </location>
</feature>
<evidence type="ECO:0000256" key="12">
    <source>
        <dbReference type="SAM" id="MobiDB-lite"/>
    </source>
</evidence>
<name>A0AA37N2S1_9FIRM</name>
<evidence type="ECO:0000259" key="14">
    <source>
        <dbReference type="PROSITE" id="PS51900"/>
    </source>
</evidence>
<dbReference type="Proteomes" id="UP001055091">
    <property type="component" value="Unassembled WGS sequence"/>
</dbReference>
<dbReference type="PANTHER" id="PTHR30349:SF77">
    <property type="entry name" value="TYROSINE RECOMBINASE XERC"/>
    <property type="match status" value="1"/>
</dbReference>
<dbReference type="GO" id="GO:0007059">
    <property type="term" value="P:chromosome segregation"/>
    <property type="evidence" value="ECO:0007669"/>
    <property type="project" value="UniProtKB-KW"/>
</dbReference>
<dbReference type="PROSITE" id="PS51900">
    <property type="entry name" value="CB"/>
    <property type="match status" value="1"/>
</dbReference>
<dbReference type="AlphaFoldDB" id="A0AA37N2S1"/>
<dbReference type="GO" id="GO:0006310">
    <property type="term" value="P:DNA recombination"/>
    <property type="evidence" value="ECO:0007669"/>
    <property type="project" value="UniProtKB-KW"/>
</dbReference>
<evidence type="ECO:0000256" key="4">
    <source>
        <dbReference type="ARBA" id="ARBA00022490"/>
    </source>
</evidence>
<evidence type="ECO:0000256" key="2">
    <source>
        <dbReference type="ARBA" id="ARBA00004496"/>
    </source>
</evidence>
<dbReference type="Gene3D" id="1.10.150.130">
    <property type="match status" value="1"/>
</dbReference>
<dbReference type="GO" id="GO:0003677">
    <property type="term" value="F:DNA binding"/>
    <property type="evidence" value="ECO:0007669"/>
    <property type="project" value="UniProtKB-UniRule"/>
</dbReference>
<keyword evidence="9" id="KW-0233">DNA recombination</keyword>
<dbReference type="RefSeq" id="WP_195522103.1">
    <property type="nucleotide sequence ID" value="NZ_BQNJ01000001.1"/>
</dbReference>
<evidence type="ECO:0000256" key="11">
    <source>
        <dbReference type="PROSITE-ProRule" id="PRU01248"/>
    </source>
</evidence>
<accession>A0AA37N2S1</accession>
<feature type="domain" description="Core-binding (CB)" evidence="14">
    <location>
        <begin position="56"/>
        <end position="138"/>
    </location>
</feature>
<dbReference type="GO" id="GO:0005737">
    <property type="term" value="C:cytoplasm"/>
    <property type="evidence" value="ECO:0007669"/>
    <property type="project" value="UniProtKB-SubCell"/>
</dbReference>
<evidence type="ECO:0000256" key="1">
    <source>
        <dbReference type="ARBA" id="ARBA00003283"/>
    </source>
</evidence>
<keyword evidence="7" id="KW-0229">DNA integration</keyword>
<evidence type="ECO:0000256" key="3">
    <source>
        <dbReference type="ARBA" id="ARBA00008857"/>
    </source>
</evidence>
<evidence type="ECO:0000256" key="9">
    <source>
        <dbReference type="ARBA" id="ARBA00023172"/>
    </source>
</evidence>
<evidence type="ECO:0000256" key="8">
    <source>
        <dbReference type="ARBA" id="ARBA00023125"/>
    </source>
</evidence>
<dbReference type="PROSITE" id="PS51898">
    <property type="entry name" value="TYR_RECOMBINASE"/>
    <property type="match status" value="1"/>
</dbReference>
<dbReference type="SUPFAM" id="SSF56349">
    <property type="entry name" value="DNA breaking-rejoining enzymes"/>
    <property type="match status" value="1"/>
</dbReference>
<gene>
    <name evidence="15" type="primary">xerC_1</name>
    <name evidence="15" type="ORF">CE91St55_10740</name>
</gene>
<evidence type="ECO:0000256" key="6">
    <source>
        <dbReference type="ARBA" id="ARBA00022829"/>
    </source>
</evidence>
<keyword evidence="6" id="KW-0159">Chromosome partition</keyword>